<gene>
    <name evidence="2" type="primary">mse1</name>
</gene>
<dbReference type="EMBL" id="KP742972">
    <property type="protein sequence ID" value="AKP07399.1"/>
    <property type="molecule type" value="Genomic_DNA"/>
</dbReference>
<keyword evidence="2" id="KW-0378">Hydrolase</keyword>
<accession>A0A0H4LLH9</accession>
<dbReference type="SUPFAM" id="SSF53474">
    <property type="entry name" value="alpha/beta-Hydrolases"/>
    <property type="match status" value="1"/>
</dbReference>
<name>A0A0H4LLH9_9HYPH</name>
<dbReference type="Gene3D" id="3.40.50.1820">
    <property type="entry name" value="alpha/beta hydrolase"/>
    <property type="match status" value="1"/>
</dbReference>
<dbReference type="InterPro" id="IPR003140">
    <property type="entry name" value="PLipase/COase/thioEstase"/>
</dbReference>
<reference evidence="2" key="1">
    <citation type="journal article" date="2015" name="J. Basic Microbiol.">
        <title>Characterization of a cypermethrin-degrading Methylobacterium sp. strain A-1 and molecular cloning of its carboxylesterase gene.</title>
        <authorList>
            <person name="Diegelmann C."/>
            <person name="Weber J."/>
            <person name="Heinzel-Wieland R."/>
            <person name="Kemme M."/>
        </authorList>
    </citation>
    <scope>NUCLEOTIDE SEQUENCE</scope>
    <source>
        <strain evidence="2">A-1</strain>
    </source>
</reference>
<evidence type="ECO:0000313" key="2">
    <source>
        <dbReference type="EMBL" id="AKP07399.1"/>
    </source>
</evidence>
<organism evidence="2">
    <name type="scientific">Methylobacterium sp. A-1</name>
    <dbReference type="NCBI Taxonomy" id="1608695"/>
    <lineage>
        <taxon>Bacteria</taxon>
        <taxon>Pseudomonadati</taxon>
        <taxon>Pseudomonadota</taxon>
        <taxon>Alphaproteobacteria</taxon>
        <taxon>Hyphomicrobiales</taxon>
        <taxon>Methylobacteriaceae</taxon>
        <taxon>Methylobacterium</taxon>
    </lineage>
</organism>
<dbReference type="AlphaFoldDB" id="A0A0H4LLH9"/>
<feature type="domain" description="Phospholipase/carboxylesterase/thioesterase" evidence="1">
    <location>
        <begin position="102"/>
        <end position="201"/>
    </location>
</feature>
<evidence type="ECO:0000259" key="1">
    <source>
        <dbReference type="Pfam" id="PF02230"/>
    </source>
</evidence>
<proteinExistence type="predicted"/>
<dbReference type="ESTHER" id="9hyp-a0a0h4llh9">
    <property type="family name" value="LYsophospholipase_carboxylesterase"/>
</dbReference>
<sequence>MTQDTTGFIHRFEPGPDTTRPLMLLHGTGGDENDLLPLGRMVAPEAALLAPRGGVSENGMPRFFRRLAEGVFDEADLRRRTGDLAAFVAASRARYGLGAPLALGFSNGANIAASLLMLRPETLTGAVLIRPMVPFAEPPAADLAGRPVLILSGAMDPIVPVENARRLAQQLSASGARVEHRILPAGHGLSQADVSQALAWLRSLPGPEAA</sequence>
<protein>
    <submittedName>
        <fullName evidence="2">MsE1</fullName>
        <ecNumber evidence="2">3.1.1.1</ecNumber>
    </submittedName>
</protein>
<dbReference type="SMR" id="A0A0H4LLH9"/>
<dbReference type="Pfam" id="PF02230">
    <property type="entry name" value="Abhydrolase_2"/>
    <property type="match status" value="1"/>
</dbReference>
<dbReference type="GO" id="GO:0106435">
    <property type="term" value="F:carboxylesterase activity"/>
    <property type="evidence" value="ECO:0007669"/>
    <property type="project" value="UniProtKB-EC"/>
</dbReference>
<dbReference type="InterPro" id="IPR029058">
    <property type="entry name" value="AB_hydrolase_fold"/>
</dbReference>
<dbReference type="EC" id="3.1.1.1" evidence="2"/>